<dbReference type="AlphaFoldDB" id="A0A0U1E117"/>
<evidence type="ECO:0000313" key="4">
    <source>
        <dbReference type="Proteomes" id="UP000538955"/>
    </source>
</evidence>
<comment type="caution">
    <text evidence="3">The sequence shown here is derived from an EMBL/GenBank/DDBJ whole genome shotgun (WGS) entry which is preliminary data.</text>
</comment>
<feature type="region of interest" description="Disordered" evidence="1">
    <location>
        <begin position="24"/>
        <end position="50"/>
    </location>
</feature>
<reference evidence="4 5" key="1">
    <citation type="submission" date="2020-04" db="EMBL/GenBank/DDBJ databases">
        <title>The Epidemiology and Molecular Characteristics of Linezolid-Resistant Staphylococcus capitis in Huashan Hospital, Shanghai.</title>
        <authorList>
            <person name="Ding L."/>
            <person name="Li P."/>
            <person name="Yang Y."/>
            <person name="Lin D."/>
            <person name="Xu X."/>
        </authorList>
    </citation>
    <scope>NUCLEOTIDE SEQUENCE [LARGE SCALE GENOMIC DNA]</scope>
    <source>
        <strain evidence="3 5">12-86</strain>
        <strain evidence="2 4">17-84</strain>
    </source>
</reference>
<evidence type="ECO:0000313" key="5">
    <source>
        <dbReference type="Proteomes" id="UP000550736"/>
    </source>
</evidence>
<dbReference type="Proteomes" id="UP000550736">
    <property type="component" value="Unassembled WGS sequence"/>
</dbReference>
<dbReference type="EMBL" id="JABBLX010000023">
    <property type="protein sequence ID" value="NMK98065.1"/>
    <property type="molecule type" value="Genomic_DNA"/>
</dbReference>
<evidence type="ECO:0000256" key="1">
    <source>
        <dbReference type="SAM" id="MobiDB-lite"/>
    </source>
</evidence>
<proteinExistence type="predicted"/>
<organism evidence="3 5">
    <name type="scientific">Staphylococcus capitis</name>
    <dbReference type="NCBI Taxonomy" id="29388"/>
    <lineage>
        <taxon>Bacteria</taxon>
        <taxon>Bacillati</taxon>
        <taxon>Bacillota</taxon>
        <taxon>Bacilli</taxon>
        <taxon>Bacillales</taxon>
        <taxon>Staphylococcaceae</taxon>
        <taxon>Staphylococcus</taxon>
    </lineage>
</organism>
<name>A0A0U1E117_STACP</name>
<sequence length="50" mass="5880">MILVMLSPILIIGFIALGIFEERRRSKKAQDQKDQIEKDKNKVYDSEENK</sequence>
<dbReference type="Proteomes" id="UP000538955">
    <property type="component" value="Unassembled WGS sequence"/>
</dbReference>
<gene>
    <name evidence="3" type="ORF">HHM13_08160</name>
    <name evidence="2" type="ORF">HHM24_09410</name>
</gene>
<keyword evidence="4" id="KW-1185">Reference proteome</keyword>
<dbReference type="RefSeq" id="WP_002436229.1">
    <property type="nucleotide sequence ID" value="NZ_AP014956.1"/>
</dbReference>
<evidence type="ECO:0000313" key="2">
    <source>
        <dbReference type="EMBL" id="NMK54940.1"/>
    </source>
</evidence>
<protein>
    <submittedName>
        <fullName evidence="3">Uncharacterized protein</fullName>
    </submittedName>
</protein>
<evidence type="ECO:0000313" key="3">
    <source>
        <dbReference type="EMBL" id="NMK98065.1"/>
    </source>
</evidence>
<accession>A0A0U1E117</accession>
<dbReference type="GeneID" id="93668454"/>
<dbReference type="EMBL" id="JABBMI010000069">
    <property type="protein sequence ID" value="NMK54940.1"/>
    <property type="molecule type" value="Genomic_DNA"/>
</dbReference>